<dbReference type="CDD" id="cd06170">
    <property type="entry name" value="LuxR_C_like"/>
    <property type="match status" value="1"/>
</dbReference>
<dbReference type="SUPFAM" id="SSF52172">
    <property type="entry name" value="CheY-like"/>
    <property type="match status" value="1"/>
</dbReference>
<dbReference type="InterPro" id="IPR001789">
    <property type="entry name" value="Sig_transdc_resp-reg_receiver"/>
</dbReference>
<dbReference type="PANTHER" id="PTHR43214">
    <property type="entry name" value="TWO-COMPONENT RESPONSE REGULATOR"/>
    <property type="match status" value="1"/>
</dbReference>
<organism evidence="8 9">
    <name type="scientific">Arthrobacter alpinus</name>
    <dbReference type="NCBI Taxonomy" id="656366"/>
    <lineage>
        <taxon>Bacteria</taxon>
        <taxon>Bacillati</taxon>
        <taxon>Actinomycetota</taxon>
        <taxon>Actinomycetes</taxon>
        <taxon>Micrococcales</taxon>
        <taxon>Micrococcaceae</taxon>
        <taxon>Arthrobacter</taxon>
    </lineage>
</organism>
<dbReference type="PRINTS" id="PR00038">
    <property type="entry name" value="HTHLUXR"/>
</dbReference>
<accession>A0A0S2M3S7</accession>
<dbReference type="PANTHER" id="PTHR43214:SF24">
    <property type="entry name" value="TRANSCRIPTIONAL REGULATORY PROTEIN NARL-RELATED"/>
    <property type="match status" value="1"/>
</dbReference>
<feature type="domain" description="Response regulatory" evidence="7">
    <location>
        <begin position="1"/>
        <end position="125"/>
    </location>
</feature>
<evidence type="ECO:0000313" key="8">
    <source>
        <dbReference type="EMBL" id="ALO68421.1"/>
    </source>
</evidence>
<dbReference type="Proteomes" id="UP000059574">
    <property type="component" value="Chromosome"/>
</dbReference>
<keyword evidence="2" id="KW-0805">Transcription regulation</keyword>
<evidence type="ECO:0000256" key="2">
    <source>
        <dbReference type="ARBA" id="ARBA00023015"/>
    </source>
</evidence>
<dbReference type="PROSITE" id="PS00622">
    <property type="entry name" value="HTH_LUXR_1"/>
    <property type="match status" value="1"/>
</dbReference>
<evidence type="ECO:0000313" key="9">
    <source>
        <dbReference type="Proteomes" id="UP000059574"/>
    </source>
</evidence>
<dbReference type="OrthoDB" id="9808843at2"/>
<reference evidence="9" key="1">
    <citation type="submission" date="2015-11" db="EMBL/GenBank/DDBJ databases">
        <authorList>
            <person name="Kumar R."/>
            <person name="Singh D."/>
            <person name="Swarnkar M.K."/>
            <person name="Singh A.K."/>
            <person name="Kumar S."/>
        </authorList>
    </citation>
    <scope>NUCLEOTIDE SEQUENCE [LARGE SCALE GENOMIC DNA]</scope>
    <source>
        <strain evidence="9">ERGS4:06</strain>
    </source>
</reference>
<evidence type="ECO:0000256" key="3">
    <source>
        <dbReference type="ARBA" id="ARBA00023125"/>
    </source>
</evidence>
<evidence type="ECO:0000256" key="1">
    <source>
        <dbReference type="ARBA" id="ARBA00022553"/>
    </source>
</evidence>
<gene>
    <name evidence="8" type="ORF">AS189_08170</name>
</gene>
<evidence type="ECO:0000256" key="5">
    <source>
        <dbReference type="PROSITE-ProRule" id="PRU00169"/>
    </source>
</evidence>
<keyword evidence="4" id="KW-0804">Transcription</keyword>
<dbReference type="PROSITE" id="PS50043">
    <property type="entry name" value="HTH_LUXR_2"/>
    <property type="match status" value="1"/>
</dbReference>
<dbReference type="InterPro" id="IPR016032">
    <property type="entry name" value="Sig_transdc_resp-reg_C-effctor"/>
</dbReference>
<dbReference type="EMBL" id="CP013200">
    <property type="protein sequence ID" value="ALO68421.1"/>
    <property type="molecule type" value="Genomic_DNA"/>
</dbReference>
<keyword evidence="3" id="KW-0238">DNA-binding</keyword>
<dbReference type="PROSITE" id="PS50110">
    <property type="entry name" value="RESPONSE_REGULATORY"/>
    <property type="match status" value="1"/>
</dbReference>
<protein>
    <submittedName>
        <fullName evidence="8">LuxR family transcriptional regulator</fullName>
    </submittedName>
</protein>
<feature type="modified residue" description="4-aspartylphosphate" evidence="5">
    <location>
        <position position="51"/>
    </location>
</feature>
<dbReference type="CDD" id="cd17535">
    <property type="entry name" value="REC_NarL-like"/>
    <property type="match status" value="1"/>
</dbReference>
<dbReference type="InterPro" id="IPR000792">
    <property type="entry name" value="Tscrpt_reg_LuxR_C"/>
</dbReference>
<evidence type="ECO:0000259" key="6">
    <source>
        <dbReference type="PROSITE" id="PS50043"/>
    </source>
</evidence>
<reference evidence="8 9" key="2">
    <citation type="journal article" date="2016" name="J. Biotechnol.">
        <title>Complete genome sequence of Arthrobacter alpinus ERGS4:06, a yellow pigmented bacterium tolerant to cold and radiations isolated from Sikkim Himalaya.</title>
        <authorList>
            <person name="Kumar R."/>
            <person name="Singh D."/>
            <person name="Swarnkar M.K."/>
            <person name="Singh A.K."/>
            <person name="Kumar S."/>
        </authorList>
    </citation>
    <scope>NUCLEOTIDE SEQUENCE [LARGE SCALE GENOMIC DNA]</scope>
    <source>
        <strain evidence="8 9">ERGS4:06</strain>
    </source>
</reference>
<proteinExistence type="predicted"/>
<dbReference type="GO" id="GO:0003677">
    <property type="term" value="F:DNA binding"/>
    <property type="evidence" value="ECO:0007669"/>
    <property type="project" value="UniProtKB-KW"/>
</dbReference>
<dbReference type="Gene3D" id="3.40.50.2300">
    <property type="match status" value="1"/>
</dbReference>
<dbReference type="GO" id="GO:0000160">
    <property type="term" value="P:phosphorelay signal transduction system"/>
    <property type="evidence" value="ECO:0007669"/>
    <property type="project" value="InterPro"/>
</dbReference>
<evidence type="ECO:0000259" key="7">
    <source>
        <dbReference type="PROSITE" id="PS50110"/>
    </source>
</evidence>
<dbReference type="InterPro" id="IPR011006">
    <property type="entry name" value="CheY-like_superfamily"/>
</dbReference>
<dbReference type="InterPro" id="IPR039420">
    <property type="entry name" value="WalR-like"/>
</dbReference>
<evidence type="ECO:0000256" key="4">
    <source>
        <dbReference type="ARBA" id="ARBA00023163"/>
    </source>
</evidence>
<feature type="domain" description="HTH luxR-type" evidence="6">
    <location>
        <begin position="157"/>
        <end position="222"/>
    </location>
</feature>
<dbReference type="AlphaFoldDB" id="A0A0S2M3S7"/>
<dbReference type="Pfam" id="PF00072">
    <property type="entry name" value="Response_reg"/>
    <property type="match status" value="1"/>
</dbReference>
<dbReference type="SUPFAM" id="SSF46894">
    <property type="entry name" value="C-terminal effector domain of the bipartite response regulators"/>
    <property type="match status" value="1"/>
</dbReference>
<dbReference type="InterPro" id="IPR058245">
    <property type="entry name" value="NreC/VraR/RcsB-like_REC"/>
</dbReference>
<name>A0A0S2M3S7_9MICC</name>
<sequence length="227" mass="23871">MALVDDQQLVRSGFGMLINSQPDLSVVLQAGNGIEALAGLSATAADVVLMDVRMPGMDGLETTRRLMERTKAAPAGSWLSELKIVVLTTFDLDEYALAAIQAGASGFLLKDAPPEELLGAIRTVFAGDAVIAPSTTRRLLDHVAPMLSAPSAANDAHAEAVARLTAREHEVFVLIANGLSNPEIAAQLFVSEATVKTHVGHILAKLNARDRVQVVVIAYETGIVSPG</sequence>
<keyword evidence="1 5" id="KW-0597">Phosphoprotein</keyword>
<dbReference type="SMART" id="SM00421">
    <property type="entry name" value="HTH_LUXR"/>
    <property type="match status" value="1"/>
</dbReference>
<dbReference type="GO" id="GO:0006355">
    <property type="term" value="P:regulation of DNA-templated transcription"/>
    <property type="evidence" value="ECO:0007669"/>
    <property type="project" value="InterPro"/>
</dbReference>
<dbReference type="Pfam" id="PF00196">
    <property type="entry name" value="GerE"/>
    <property type="match status" value="1"/>
</dbReference>
<dbReference type="SMART" id="SM00448">
    <property type="entry name" value="REC"/>
    <property type="match status" value="1"/>
</dbReference>